<evidence type="ECO:0000313" key="2">
    <source>
        <dbReference type="Proteomes" id="UP001228049"/>
    </source>
</evidence>
<keyword evidence="2" id="KW-1185">Reference proteome</keyword>
<organism evidence="1 2">
    <name type="scientific">Dissostichus eleginoides</name>
    <name type="common">Patagonian toothfish</name>
    <name type="synonym">Dissostichus amissus</name>
    <dbReference type="NCBI Taxonomy" id="100907"/>
    <lineage>
        <taxon>Eukaryota</taxon>
        <taxon>Metazoa</taxon>
        <taxon>Chordata</taxon>
        <taxon>Craniata</taxon>
        <taxon>Vertebrata</taxon>
        <taxon>Euteleostomi</taxon>
        <taxon>Actinopterygii</taxon>
        <taxon>Neopterygii</taxon>
        <taxon>Teleostei</taxon>
        <taxon>Neoteleostei</taxon>
        <taxon>Acanthomorphata</taxon>
        <taxon>Eupercaria</taxon>
        <taxon>Perciformes</taxon>
        <taxon>Notothenioidei</taxon>
        <taxon>Nototheniidae</taxon>
        <taxon>Dissostichus</taxon>
    </lineage>
</organism>
<gene>
    <name evidence="1" type="ORF">KUDE01_001396</name>
</gene>
<evidence type="ECO:0000313" key="1">
    <source>
        <dbReference type="EMBL" id="KAK1900609.1"/>
    </source>
</evidence>
<name>A0AAD9CFJ4_DISEL</name>
<sequence length="57" mass="6589">TKQKVPHKLQWGSERVKCAKCQVDWYLSFSQCRSEGQEALSFQERQKSSDISLATAR</sequence>
<dbReference type="Proteomes" id="UP001228049">
    <property type="component" value="Unassembled WGS sequence"/>
</dbReference>
<comment type="caution">
    <text evidence="1">The sequence shown here is derived from an EMBL/GenBank/DDBJ whole genome shotgun (WGS) entry which is preliminary data.</text>
</comment>
<accession>A0AAD9CFJ4</accession>
<keyword evidence="1" id="KW-0675">Receptor</keyword>
<feature type="non-terminal residue" evidence="1">
    <location>
        <position position="1"/>
    </location>
</feature>
<reference evidence="1" key="1">
    <citation type="submission" date="2023-04" db="EMBL/GenBank/DDBJ databases">
        <title>Chromosome-level genome of Chaenocephalus aceratus.</title>
        <authorList>
            <person name="Park H."/>
        </authorList>
    </citation>
    <scope>NUCLEOTIDE SEQUENCE</scope>
    <source>
        <strain evidence="1">DE</strain>
        <tissue evidence="1">Muscle</tissue>
    </source>
</reference>
<feature type="non-terminal residue" evidence="1">
    <location>
        <position position="57"/>
    </location>
</feature>
<dbReference type="AlphaFoldDB" id="A0AAD9CFJ4"/>
<dbReference type="EMBL" id="JASDAP010000007">
    <property type="protein sequence ID" value="KAK1900609.1"/>
    <property type="molecule type" value="Genomic_DNA"/>
</dbReference>
<protein>
    <submittedName>
        <fullName evidence="1">Secretory phospholipase A2 receptor</fullName>
    </submittedName>
</protein>
<proteinExistence type="predicted"/>